<reference evidence="1 2" key="1">
    <citation type="submission" date="2019-10" db="EMBL/GenBank/DDBJ databases">
        <authorList>
            <person name="Blom J."/>
        </authorList>
    </citation>
    <scope>NUCLEOTIDE SEQUENCE [LARGE SCALE GENOMIC DNA]</scope>
    <source>
        <strain evidence="1 2">ES3154-GLU</strain>
    </source>
</reference>
<dbReference type="RefSeq" id="WP_156683238.1">
    <property type="nucleotide sequence ID" value="NZ_CABWIB010000001.1"/>
</dbReference>
<accession>A0A6I8M740</accession>
<keyword evidence="2" id="KW-1185">Reference proteome</keyword>
<gene>
    <name evidence="1" type="ORF">OMES3154_00509</name>
</gene>
<protein>
    <submittedName>
        <fullName evidence="1">Uncharacterized protein</fullName>
    </submittedName>
</protein>
<dbReference type="AlphaFoldDB" id="A0A6I8M740"/>
<sequence>MSSKTNRTHFYNIYDSHIDLVFMYYPYNYKAKNQTLIAVFKLLKVYGETLDNKDKGKNLLHKLLLENRIKFLEVNEYGIVN</sequence>
<evidence type="ECO:0000313" key="1">
    <source>
        <dbReference type="EMBL" id="VWL85226.1"/>
    </source>
</evidence>
<organism evidence="1 2">
    <name type="scientific">Oceanivirga miroungae</name>
    <dbReference type="NCBI Taxonomy" id="1130046"/>
    <lineage>
        <taxon>Bacteria</taxon>
        <taxon>Fusobacteriati</taxon>
        <taxon>Fusobacteriota</taxon>
        <taxon>Fusobacteriia</taxon>
        <taxon>Fusobacteriales</taxon>
        <taxon>Leptotrichiaceae</taxon>
        <taxon>Oceanivirga</taxon>
    </lineage>
</organism>
<proteinExistence type="predicted"/>
<name>A0A6I8M740_9FUSO</name>
<dbReference type="Proteomes" id="UP000419017">
    <property type="component" value="Unassembled WGS sequence"/>
</dbReference>
<dbReference type="EMBL" id="CABWIB010000001">
    <property type="protein sequence ID" value="VWL85226.1"/>
    <property type="molecule type" value="Genomic_DNA"/>
</dbReference>
<evidence type="ECO:0000313" key="2">
    <source>
        <dbReference type="Proteomes" id="UP000419017"/>
    </source>
</evidence>